<reference evidence="2 3" key="1">
    <citation type="journal article" date="2015" name="Genome Biol.">
        <title>Comparative genomics of Steinernema reveals deeply conserved gene regulatory networks.</title>
        <authorList>
            <person name="Dillman A.R."/>
            <person name="Macchietto M."/>
            <person name="Porter C.F."/>
            <person name="Rogers A."/>
            <person name="Williams B."/>
            <person name="Antoshechkin I."/>
            <person name="Lee M.M."/>
            <person name="Goodwin Z."/>
            <person name="Lu X."/>
            <person name="Lewis E.E."/>
            <person name="Goodrich-Blair H."/>
            <person name="Stock S.P."/>
            <person name="Adams B.J."/>
            <person name="Sternberg P.W."/>
            <person name="Mortazavi A."/>
        </authorList>
    </citation>
    <scope>NUCLEOTIDE SEQUENCE [LARGE SCALE GENOMIC DNA]</scope>
    <source>
        <strain evidence="2 3">ALL</strain>
    </source>
</reference>
<sequence>MCAALGKVFEVKDQEILTLLPLVINQVANGKTVVSDGDARFTYTNMCSGKLDAEPKVGQPKAPIRSPERPLHPHPRHRIVVGCGQPVDGLSGRAHEEALPILPTRTCVPESSLTVKDL</sequence>
<dbReference type="EMBL" id="AZBU02000009">
    <property type="protein sequence ID" value="TKR64600.1"/>
    <property type="molecule type" value="Genomic_DNA"/>
</dbReference>
<proteinExistence type="predicted"/>
<evidence type="ECO:0000313" key="2">
    <source>
        <dbReference type="EMBL" id="TKR64600.1"/>
    </source>
</evidence>
<organism evidence="2 3">
    <name type="scientific">Steinernema carpocapsae</name>
    <name type="common">Entomopathogenic nematode</name>
    <dbReference type="NCBI Taxonomy" id="34508"/>
    <lineage>
        <taxon>Eukaryota</taxon>
        <taxon>Metazoa</taxon>
        <taxon>Ecdysozoa</taxon>
        <taxon>Nematoda</taxon>
        <taxon>Chromadorea</taxon>
        <taxon>Rhabditida</taxon>
        <taxon>Tylenchina</taxon>
        <taxon>Panagrolaimomorpha</taxon>
        <taxon>Strongyloidoidea</taxon>
        <taxon>Steinernematidae</taxon>
        <taxon>Steinernema</taxon>
    </lineage>
</organism>
<gene>
    <name evidence="2" type="ORF">L596_025103</name>
</gene>
<comment type="caution">
    <text evidence="2">The sequence shown here is derived from an EMBL/GenBank/DDBJ whole genome shotgun (WGS) entry which is preliminary data.</text>
</comment>
<evidence type="ECO:0000256" key="1">
    <source>
        <dbReference type="SAM" id="MobiDB-lite"/>
    </source>
</evidence>
<reference evidence="2 3" key="2">
    <citation type="journal article" date="2019" name="G3 (Bethesda)">
        <title>Hybrid Assembly of the Genome of the Entomopathogenic Nematode Steinernema carpocapsae Identifies the X-Chromosome.</title>
        <authorList>
            <person name="Serra L."/>
            <person name="Macchietto M."/>
            <person name="Macias-Munoz A."/>
            <person name="McGill C.J."/>
            <person name="Rodriguez I.M."/>
            <person name="Rodriguez B."/>
            <person name="Murad R."/>
            <person name="Mortazavi A."/>
        </authorList>
    </citation>
    <scope>NUCLEOTIDE SEQUENCE [LARGE SCALE GENOMIC DNA]</scope>
    <source>
        <strain evidence="2 3">ALL</strain>
    </source>
</reference>
<keyword evidence="3" id="KW-1185">Reference proteome</keyword>
<dbReference type="Proteomes" id="UP000298663">
    <property type="component" value="Unassembled WGS sequence"/>
</dbReference>
<evidence type="ECO:0000313" key="3">
    <source>
        <dbReference type="Proteomes" id="UP000298663"/>
    </source>
</evidence>
<dbReference type="AlphaFoldDB" id="A0A4U5M6U1"/>
<accession>A0A4U5M6U1</accession>
<protein>
    <submittedName>
        <fullName evidence="2">Uncharacterized protein</fullName>
    </submittedName>
</protein>
<feature type="region of interest" description="Disordered" evidence="1">
    <location>
        <begin position="52"/>
        <end position="77"/>
    </location>
</feature>
<name>A0A4U5M6U1_STECR</name>